<sequence>MNEQEQTRKEGGGGVESGDLQSGTSTGTVRSRELSRGYEARSGPARAGQRDHNDQRRRHAHQPALKSPYSIRLMVP</sequence>
<evidence type="ECO:0000256" key="1">
    <source>
        <dbReference type="SAM" id="MobiDB-lite"/>
    </source>
</evidence>
<organism evidence="2 3">
    <name type="scientific">Knipowitschia caucasica</name>
    <name type="common">Caucasian dwarf goby</name>
    <name type="synonym">Pomatoschistus caucasicus</name>
    <dbReference type="NCBI Taxonomy" id="637954"/>
    <lineage>
        <taxon>Eukaryota</taxon>
        <taxon>Metazoa</taxon>
        <taxon>Chordata</taxon>
        <taxon>Craniata</taxon>
        <taxon>Vertebrata</taxon>
        <taxon>Euteleostomi</taxon>
        <taxon>Actinopterygii</taxon>
        <taxon>Neopterygii</taxon>
        <taxon>Teleostei</taxon>
        <taxon>Neoteleostei</taxon>
        <taxon>Acanthomorphata</taxon>
        <taxon>Gobiaria</taxon>
        <taxon>Gobiiformes</taxon>
        <taxon>Gobioidei</taxon>
        <taxon>Gobiidae</taxon>
        <taxon>Gobiinae</taxon>
        <taxon>Knipowitschia</taxon>
    </lineage>
</organism>
<evidence type="ECO:0000313" key="2">
    <source>
        <dbReference type="EMBL" id="CAL1588041.1"/>
    </source>
</evidence>
<feature type="compositionally biased region" description="Polar residues" evidence="1">
    <location>
        <begin position="19"/>
        <end position="29"/>
    </location>
</feature>
<accession>A0AAV2KIB4</accession>
<proteinExistence type="predicted"/>
<keyword evidence="3" id="KW-1185">Reference proteome</keyword>
<evidence type="ECO:0000313" key="3">
    <source>
        <dbReference type="Proteomes" id="UP001497482"/>
    </source>
</evidence>
<protein>
    <submittedName>
        <fullName evidence="2">Uncharacterized protein</fullName>
    </submittedName>
</protein>
<feature type="region of interest" description="Disordered" evidence="1">
    <location>
        <begin position="1"/>
        <end position="76"/>
    </location>
</feature>
<feature type="compositionally biased region" description="Basic and acidic residues" evidence="1">
    <location>
        <begin position="1"/>
        <end position="11"/>
    </location>
</feature>
<dbReference type="AlphaFoldDB" id="A0AAV2KIB4"/>
<name>A0AAV2KIB4_KNICA</name>
<reference evidence="2 3" key="1">
    <citation type="submission" date="2024-04" db="EMBL/GenBank/DDBJ databases">
        <authorList>
            <person name="Waldvogel A.-M."/>
            <person name="Schoenle A."/>
        </authorList>
    </citation>
    <scope>NUCLEOTIDE SEQUENCE [LARGE SCALE GENOMIC DNA]</scope>
</reference>
<dbReference type="EMBL" id="OZ035840">
    <property type="protein sequence ID" value="CAL1588041.1"/>
    <property type="molecule type" value="Genomic_DNA"/>
</dbReference>
<dbReference type="Proteomes" id="UP001497482">
    <property type="component" value="Chromosome 18"/>
</dbReference>
<gene>
    <name evidence="2" type="ORF">KC01_LOCUS17918</name>
</gene>
<feature type="compositionally biased region" description="Basic and acidic residues" evidence="1">
    <location>
        <begin position="30"/>
        <end position="39"/>
    </location>
</feature>